<evidence type="ECO:0000313" key="8">
    <source>
        <dbReference type="EMBL" id="GCC52345.1"/>
    </source>
</evidence>
<dbReference type="EC" id="2.7.13.3" evidence="2"/>
<feature type="domain" description="PAC" evidence="7">
    <location>
        <begin position="1590"/>
        <end position="1643"/>
    </location>
</feature>
<name>A0A401UBU7_9BACT</name>
<accession>A0A401UBU7</accession>
<keyword evidence="3" id="KW-0597">Phosphoprotein</keyword>
<dbReference type="Pfam" id="PF07568">
    <property type="entry name" value="HisKA_2"/>
    <property type="match status" value="1"/>
</dbReference>
<feature type="domain" description="PAS" evidence="6">
    <location>
        <begin position="1002"/>
        <end position="1047"/>
    </location>
</feature>
<dbReference type="Pfam" id="PF08447">
    <property type="entry name" value="PAS_3"/>
    <property type="match status" value="8"/>
</dbReference>
<dbReference type="Gene3D" id="3.30.450.20">
    <property type="entry name" value="PAS domain"/>
    <property type="match status" value="19"/>
</dbReference>
<dbReference type="GO" id="GO:0004673">
    <property type="term" value="F:protein histidine kinase activity"/>
    <property type="evidence" value="ECO:0007669"/>
    <property type="project" value="UniProtKB-EC"/>
</dbReference>
<feature type="domain" description="PAC" evidence="7">
    <location>
        <begin position="1462"/>
        <end position="1514"/>
    </location>
</feature>
<dbReference type="InterPro" id="IPR000014">
    <property type="entry name" value="PAS"/>
</dbReference>
<evidence type="ECO:0000256" key="1">
    <source>
        <dbReference type="ARBA" id="ARBA00000085"/>
    </source>
</evidence>
<feature type="domain" description="PAS" evidence="6">
    <location>
        <begin position="120"/>
        <end position="177"/>
    </location>
</feature>
<feature type="domain" description="PAS" evidence="6">
    <location>
        <begin position="2470"/>
        <end position="2518"/>
    </location>
</feature>
<feature type="domain" description="PAC" evidence="7">
    <location>
        <begin position="2105"/>
        <end position="2156"/>
    </location>
</feature>
<dbReference type="InterPro" id="IPR052162">
    <property type="entry name" value="Sensor_kinase/Photoreceptor"/>
</dbReference>
<evidence type="ECO:0000256" key="3">
    <source>
        <dbReference type="ARBA" id="ARBA00022553"/>
    </source>
</evidence>
<dbReference type="CDD" id="cd00130">
    <property type="entry name" value="PAS"/>
    <property type="match status" value="12"/>
</dbReference>
<feature type="domain" description="PAS" evidence="6">
    <location>
        <begin position="1771"/>
        <end position="1819"/>
    </location>
</feature>
<dbReference type="InterPro" id="IPR000700">
    <property type="entry name" value="PAS-assoc_C"/>
</dbReference>
<dbReference type="InterPro" id="IPR029016">
    <property type="entry name" value="GAF-like_dom_sf"/>
</dbReference>
<dbReference type="SMART" id="SM00065">
    <property type="entry name" value="GAF"/>
    <property type="match status" value="1"/>
</dbReference>
<dbReference type="InterPro" id="IPR013767">
    <property type="entry name" value="PAS_fold"/>
</dbReference>
<dbReference type="EMBL" id="BHXQ01000004">
    <property type="protein sequence ID" value="GCC52345.1"/>
    <property type="molecule type" value="Genomic_DNA"/>
</dbReference>
<evidence type="ECO:0000259" key="6">
    <source>
        <dbReference type="PROSITE" id="PS50112"/>
    </source>
</evidence>
<reference evidence="8 9" key="1">
    <citation type="submission" date="2018-11" db="EMBL/GenBank/DDBJ databases">
        <title>Chryseotalea sanarue gen. nov., sp., nov., a member of the family Cytophagaceae, isolated from a brackish lake in Hamamatsu Japan.</title>
        <authorList>
            <person name="Maejima Y."/>
            <person name="Iino T."/>
            <person name="Muraguchi Y."/>
            <person name="Fukuda K."/>
            <person name="Ohkuma M."/>
            <person name="Moriuchi R."/>
            <person name="Dohra H."/>
            <person name="Kimbara K."/>
            <person name="Shintani M."/>
        </authorList>
    </citation>
    <scope>NUCLEOTIDE SEQUENCE [LARGE SCALE GENOMIC DNA]</scope>
    <source>
        <strain evidence="8 9">Ys</strain>
    </source>
</reference>
<dbReference type="PROSITE" id="PS50112">
    <property type="entry name" value="PAS"/>
    <property type="match status" value="10"/>
</dbReference>
<dbReference type="Pfam" id="PF08448">
    <property type="entry name" value="PAS_4"/>
    <property type="match status" value="3"/>
</dbReference>
<feature type="domain" description="PAC" evidence="7">
    <location>
        <begin position="2685"/>
        <end position="2736"/>
    </location>
</feature>
<dbReference type="Gene3D" id="3.30.565.10">
    <property type="entry name" value="Histidine kinase-like ATPase, C-terminal domain"/>
    <property type="match status" value="1"/>
</dbReference>
<feature type="domain" description="PAC" evidence="7">
    <location>
        <begin position="1718"/>
        <end position="1770"/>
    </location>
</feature>
<dbReference type="OrthoDB" id="9766459at2"/>
<dbReference type="InterPro" id="IPR013656">
    <property type="entry name" value="PAS_4"/>
</dbReference>
<dbReference type="SMART" id="SM00091">
    <property type="entry name" value="PAS"/>
    <property type="match status" value="18"/>
</dbReference>
<dbReference type="InterPro" id="IPR035965">
    <property type="entry name" value="PAS-like_dom_sf"/>
</dbReference>
<dbReference type="SUPFAM" id="SSF55781">
    <property type="entry name" value="GAF domain-like"/>
    <property type="match status" value="1"/>
</dbReference>
<dbReference type="InterPro" id="IPR011495">
    <property type="entry name" value="Sig_transdc_His_kin_sub2_dim/P"/>
</dbReference>
<feature type="domain" description="PAC" evidence="7">
    <location>
        <begin position="953"/>
        <end position="1005"/>
    </location>
</feature>
<dbReference type="InterPro" id="IPR003018">
    <property type="entry name" value="GAF"/>
</dbReference>
<evidence type="ECO:0000256" key="5">
    <source>
        <dbReference type="ARBA" id="ARBA00022777"/>
    </source>
</evidence>
<dbReference type="PANTHER" id="PTHR43304">
    <property type="entry name" value="PHYTOCHROME-LIKE PROTEIN CPH1"/>
    <property type="match status" value="1"/>
</dbReference>
<feature type="domain" description="PAS" evidence="6">
    <location>
        <begin position="625"/>
        <end position="667"/>
    </location>
</feature>
<feature type="domain" description="PAC" evidence="7">
    <location>
        <begin position="1074"/>
        <end position="1128"/>
    </location>
</feature>
<dbReference type="SUPFAM" id="SSF55785">
    <property type="entry name" value="PYP-like sensor domain (PAS domain)"/>
    <property type="match status" value="18"/>
</dbReference>
<feature type="domain" description="PAS" evidence="6">
    <location>
        <begin position="2160"/>
        <end position="2233"/>
    </location>
</feature>
<dbReference type="Pfam" id="PF00989">
    <property type="entry name" value="PAS"/>
    <property type="match status" value="1"/>
</dbReference>
<proteinExistence type="predicted"/>
<keyword evidence="5" id="KW-0418">Kinase</keyword>
<dbReference type="InterPro" id="IPR013655">
    <property type="entry name" value="PAS_fold_3"/>
</dbReference>
<dbReference type="SMART" id="SM00086">
    <property type="entry name" value="PAC"/>
    <property type="match status" value="16"/>
</dbReference>
<feature type="domain" description="PAC" evidence="7">
    <location>
        <begin position="2550"/>
        <end position="2603"/>
    </location>
</feature>
<evidence type="ECO:0000313" key="9">
    <source>
        <dbReference type="Proteomes" id="UP000288227"/>
    </source>
</evidence>
<feature type="domain" description="PAC" evidence="7">
    <location>
        <begin position="1972"/>
        <end position="2025"/>
    </location>
</feature>
<feature type="domain" description="PAS" evidence="6">
    <location>
        <begin position="1382"/>
        <end position="1458"/>
    </location>
</feature>
<dbReference type="Pfam" id="PF13426">
    <property type="entry name" value="PAS_9"/>
    <property type="match status" value="5"/>
</dbReference>
<organism evidence="8 9">
    <name type="scientific">Chryseotalea sanaruensis</name>
    <dbReference type="NCBI Taxonomy" id="2482724"/>
    <lineage>
        <taxon>Bacteria</taxon>
        <taxon>Pseudomonadati</taxon>
        <taxon>Bacteroidota</taxon>
        <taxon>Cytophagia</taxon>
        <taxon>Cytophagales</taxon>
        <taxon>Chryseotaleaceae</taxon>
        <taxon>Chryseotalea</taxon>
    </lineage>
</organism>
<gene>
    <name evidence="8" type="ORF">SanaruYs_25820</name>
</gene>
<feature type="domain" description="PAC" evidence="7">
    <location>
        <begin position="573"/>
        <end position="624"/>
    </location>
</feature>
<dbReference type="Proteomes" id="UP000288227">
    <property type="component" value="Unassembled WGS sequence"/>
</dbReference>
<evidence type="ECO:0000256" key="2">
    <source>
        <dbReference type="ARBA" id="ARBA00012438"/>
    </source>
</evidence>
<feature type="domain" description="PAC" evidence="7">
    <location>
        <begin position="192"/>
        <end position="244"/>
    </location>
</feature>
<dbReference type="InterPro" id="IPR001610">
    <property type="entry name" value="PAC"/>
</dbReference>
<dbReference type="NCBIfam" id="TIGR00229">
    <property type="entry name" value="sensory_box"/>
    <property type="match status" value="10"/>
</dbReference>
<dbReference type="GO" id="GO:0006355">
    <property type="term" value="P:regulation of DNA-templated transcription"/>
    <property type="evidence" value="ECO:0007669"/>
    <property type="project" value="InterPro"/>
</dbReference>
<evidence type="ECO:0000256" key="4">
    <source>
        <dbReference type="ARBA" id="ARBA00022679"/>
    </source>
</evidence>
<keyword evidence="9" id="KW-1185">Reference proteome</keyword>
<feature type="domain" description="PAC" evidence="7">
    <location>
        <begin position="827"/>
        <end position="878"/>
    </location>
</feature>
<dbReference type="InterPro" id="IPR036890">
    <property type="entry name" value="HATPase_C_sf"/>
</dbReference>
<feature type="domain" description="PAS" evidence="6">
    <location>
        <begin position="2629"/>
        <end position="2669"/>
    </location>
</feature>
<dbReference type="Gene3D" id="2.10.70.100">
    <property type="match status" value="2"/>
</dbReference>
<dbReference type="SUPFAM" id="SSF55874">
    <property type="entry name" value="ATPase domain of HSP90 chaperone/DNA topoisomerase II/histidine kinase"/>
    <property type="match status" value="1"/>
</dbReference>
<comment type="catalytic activity">
    <reaction evidence="1">
        <text>ATP + protein L-histidine = ADP + protein N-phospho-L-histidine.</text>
        <dbReference type="EC" id="2.7.13.3"/>
    </reaction>
</comment>
<feature type="domain" description="PAC" evidence="7">
    <location>
        <begin position="1845"/>
        <end position="1897"/>
    </location>
</feature>
<comment type="caution">
    <text evidence="8">The sequence shown here is derived from an EMBL/GenBank/DDBJ whole genome shotgun (WGS) entry which is preliminary data.</text>
</comment>
<dbReference type="Gene3D" id="3.30.450.40">
    <property type="match status" value="1"/>
</dbReference>
<dbReference type="SMART" id="SM00387">
    <property type="entry name" value="HATPase_c"/>
    <property type="match status" value="1"/>
</dbReference>
<feature type="domain" description="PAS" evidence="6">
    <location>
        <begin position="1898"/>
        <end position="1969"/>
    </location>
</feature>
<protein>
    <recommendedName>
        <fullName evidence="2">histidine kinase</fullName>
        <ecNumber evidence="2">2.7.13.3</ecNumber>
    </recommendedName>
</protein>
<dbReference type="RefSeq" id="WP_127122980.1">
    <property type="nucleotide sequence ID" value="NZ_BHXQ01000004.1"/>
</dbReference>
<evidence type="ECO:0000259" key="7">
    <source>
        <dbReference type="PROSITE" id="PS50113"/>
    </source>
</evidence>
<dbReference type="PROSITE" id="PS50113">
    <property type="entry name" value="PAC"/>
    <property type="match status" value="14"/>
</dbReference>
<dbReference type="Pfam" id="PF13185">
    <property type="entry name" value="GAF_2"/>
    <property type="match status" value="1"/>
</dbReference>
<sequence>MKTPYQLPVYFDSHPLPMVLYDVRDLSIVEVNKAAVKSFGYTKRFLTSQEITQLINDIDANYLKLKLGKTKKKVGVFINTKSKREHLDLYLHPISAKSGNYALAEFHANSTNNIEHPAAYDLQFKQAVESSSIVSIADVRGNITFVNENFVRISGYSEQELLGKNHHLINSGYHPKSFWTAMWKTISKGENWRAEVKNKAKNGTYYWVDTFIMPLVDEKRRITEFLSIRNDITKRKAEEENNKLIAERLSETMQFARMGTAELNLETNSLELSSELLELLQEDDTNVRSVLLDDFLSQYIVLEDIPIIYEKIAAGIEQVTTGPDDFVLNVEFRLNTAKGKLLYIDAQGRFRKNGMALGILRDITIKRLAQKEMLAKAKQIEMMLGGITDGFFATDKLLNFTMISPIFAAMAKMEVEEMLDKNMLELFPFMKGGDLVNTYLEVLQTQKSVQLEHRNPANHNQIFNINIYPNPEGLFIYYHDISVSKQAELELRDTYELFKRLSANVPGMIYNFYLTADLEPVFPYVSSGCEKLFGIDRKELMKNGSLLFDFIHHDDLSGVKASIISAFESNEPWAYEFRVINGNGDIKWIGGNSNPYIERDGSNYWYGFMQDITQRKLDELRIAESELKNRLIIENSGEGILFTDAMGGVLSANPEACRIFKMTEEEICRTGRGGLVAEDQDNLNRILKQRDEERFFKGEILMRRGNGSVFPSEIASRLFIDPSGALRASILVRDISDRKKSEQVREEILERFEKITNHLPGFIFEYILKPDGQSSFPYASSGIVDIYNFTKEEVLEDGGKIFKSVYPDDLSRIYDTIKISADNLSIWSEEYRVISTNGEIKWVEGYASPDKLSDGSIQWYGYIADVTSRKETEFKLQESQNRLRAFFDSKLDATILLDHNYTILDFNKKAVDKSGLVFNGTPRKNQSILNYILPESSDIFISNFKQALNGVEKEAEVEVSSPEQELSWWLYRHLPIVNAEGKVIGVSFTAANITEKKKLTLEINRLALIASHTSNAVILTDVLGNITWVNEGFERISEFSLGEVMGKKPGSFLQGEETDNATIEKMRAGILSRRGFKVELLNYSKSGRKYWLDIEVLPIKSAKGVVTGFMAVESDITSLKNAIHEMQKSEQALQTFMDHAPMVAFIKDLKGRYSFYNKVYRDFMNDKILKPGYTDYDVFDKDFADWCNQRDQHVASTGEMIQFEHHVKGETFLEYKFPLKDIEDKVIAVGGISINITEKLDAQRKITENEEKLRTITDNLYDGVLYQYIVTAQGDLEGFQYVSNGVKDLLEVAPDELLKNPTLAFSMVHPDDLGGLYQKLELSKTTLAAFELEYRITTPSGKLKWIQARIKPRRLPDGRTMWDGLSLNITARKKLELAVQASEAKLQSIFHTMISGLIVVDVHGEITYANQSATDILTLQSSEIEHRYFSSTLWEQIDENGSPYPTDELPLAKALRDKQPVTNIEHGIIAEDGKIKWLNVNAAPLFDYKENLIGAVASFLDITEKKKVEFDLKSSTNRLKIATKTARMGVWEWNLETDETIYDEMLYDLIGLEPGTPMTFAKFSKYLYDDDRVRIKNEIESAIDKKLEILETTMRIIHASTGDIRHFLVSSSIEYDKKGKAIRMIGVDYDITDREHYQQNLKKIYDELNAVLNASTDATFLLDPDFTVRVFNKSAEVAVQGVYDKLIEVGDNFLDYTPLSLIDDLKANFAKALTGEVIYVEREISFTSTISYWNQIRYLPVYGSDGTIVGVSFNASDISARKKTEQELFQSQRYFESLVNSQSSFLIRTDLEGIYIFANKMFYKKFGYLPDKLIGTNALDTILKIDHEACSLVIEKCIKSPGVVFPVTLRKPNPLGGFFWTEWEFVALQDEQGNPVSIQCVGLDATERMQSKFELERVNNRLMLATHSAEMGIWEWDIQSNTIVWDHQQYEIFGVSDYHEISFKLFMSLIHEDDRTIVEDALNRCLQQNDNFDTLFRIQRLSDGKLRYVKAFGSIELSSSGEQIRMVGVNYDITSQEIANQVIRDSEERFRSMAENVPGAILQYVLSKDGEHSVSFMSSGCINLWEISAEEAMTNSKPLWDAVHPDDVQAMFESVMESAKTMQQWQWQWRIITPSKKMKWLESRGVPKKQPDGSVMWYTVILDTTDRKLAEQELLKSRGEYERLVQMIPVGVYKNVKQADGSSRLLYVSKRWCDLHGLQEHQVLNDSSLVIKNIHTDDLPSFMKIGNEAIKNETDFVWEGRIILNDEVRYLHIESKPEKLSNGDVIWNGIEYDITERKISEIELLKTNRLYSVTSQINQMVLHAKTKEEVFAEVCNIAIEYGKFRMAWVGLLDHNAVVKPVAWEGHVDNYFDIIPSISAKDIPEGRGPTGTAARTGFPQINNNIAGSKNASYNLWREEALKRGYQSSIGLPIIINDVVTGVLTLYKEEPNFFTDKEIDLLQEVTSNIAFAIHTIDSENDRKNKEIALLESEVRFRSMIRHLTIGVLLQGPKAEILSSNQAGLEMLGLTEDQLIGKTSFDPDWALLKENGDPFPPDELPVPIAIKTKKPVKGVIMGVMRPTLGDRVWLMVDVIPRMDKHKNVMYVIATLNNITELKATEQLMAESRERIRVISDNLPSVAIYQYELLEGEDEGRYIYFSSGIEGITGLKVEQLLADPSLFDANIHPDDQEHNNRMIAEVNANLSVFDIEYRFRQQNGLWRWFRRRSNPSKVGDGRILWNGVIIDITDQKQAELQLIDALKEKDLLIKEIHHRVKNNLQLISSIIFIKMAGMESSESRGFLENMRQRIRSVALIHERLLQTGSINQVNIADYLKKLIHDLQVSMVQPDSRIEVFTQVQSTEISLDNAIHCGLIVNELVVNAFKHAFINRDGGKIEVTFMKSDFACSLIVKDNGVSLPENIQPGLHGSFGMELLEIFIKQLKANLVIERENGTCFFISFEIDG</sequence>
<feature type="domain" description="PAC" evidence="7">
    <location>
        <begin position="1330"/>
        <end position="1381"/>
    </location>
</feature>
<dbReference type="InterPro" id="IPR003594">
    <property type="entry name" value="HATPase_dom"/>
</dbReference>
<dbReference type="PANTHER" id="PTHR43304:SF1">
    <property type="entry name" value="PAC DOMAIN-CONTAINING PROTEIN"/>
    <property type="match status" value="1"/>
</dbReference>
<feature type="domain" description="PAS" evidence="6">
    <location>
        <begin position="513"/>
        <end position="570"/>
    </location>
</feature>
<keyword evidence="4" id="KW-0808">Transferase</keyword>